<dbReference type="GO" id="GO:0016020">
    <property type="term" value="C:membrane"/>
    <property type="evidence" value="ECO:0007669"/>
    <property type="project" value="UniProtKB-SubCell"/>
</dbReference>
<dbReference type="Proteomes" id="UP000515161">
    <property type="component" value="Unplaced"/>
</dbReference>
<gene>
    <name evidence="9" type="primary">LOC117555400</name>
</gene>
<evidence type="ECO:0000256" key="5">
    <source>
        <dbReference type="ARBA" id="ARBA00023136"/>
    </source>
</evidence>
<feature type="region of interest" description="Disordered" evidence="6">
    <location>
        <begin position="44"/>
        <end position="80"/>
    </location>
</feature>
<accession>A0A6P8VID1</accession>
<evidence type="ECO:0000256" key="3">
    <source>
        <dbReference type="ARBA" id="ARBA00022692"/>
    </source>
</evidence>
<reference evidence="9" key="1">
    <citation type="submission" date="2025-08" db="UniProtKB">
        <authorList>
            <consortium name="RefSeq"/>
        </authorList>
    </citation>
    <scope>IDENTIFICATION</scope>
</reference>
<evidence type="ECO:0000313" key="8">
    <source>
        <dbReference type="Proteomes" id="UP000515161"/>
    </source>
</evidence>
<dbReference type="RefSeq" id="XP_034086195.1">
    <property type="nucleotide sequence ID" value="XM_034230304.1"/>
</dbReference>
<dbReference type="GeneID" id="117555400"/>
<organism evidence="8 9">
    <name type="scientific">Gymnodraco acuticeps</name>
    <name type="common">Antarctic dragonfish</name>
    <dbReference type="NCBI Taxonomy" id="8218"/>
    <lineage>
        <taxon>Eukaryota</taxon>
        <taxon>Metazoa</taxon>
        <taxon>Chordata</taxon>
        <taxon>Craniata</taxon>
        <taxon>Vertebrata</taxon>
        <taxon>Euteleostomi</taxon>
        <taxon>Actinopterygii</taxon>
        <taxon>Neopterygii</taxon>
        <taxon>Teleostei</taxon>
        <taxon>Neoteleostei</taxon>
        <taxon>Acanthomorphata</taxon>
        <taxon>Eupercaria</taxon>
        <taxon>Perciformes</taxon>
        <taxon>Notothenioidei</taxon>
        <taxon>Bathydraconidae</taxon>
        <taxon>Gymnodraco</taxon>
    </lineage>
</organism>
<dbReference type="FunCoup" id="A0A6P8VID1">
    <property type="interactions" value="17"/>
</dbReference>
<dbReference type="InParanoid" id="A0A6P8VID1"/>
<proteinExistence type="inferred from homology"/>
<dbReference type="PANTHER" id="PTHR31396">
    <property type="entry name" value="PROTEIN FAM163B MEMBER"/>
    <property type="match status" value="1"/>
</dbReference>
<evidence type="ECO:0000256" key="7">
    <source>
        <dbReference type="SAM" id="Phobius"/>
    </source>
</evidence>
<dbReference type="OrthoDB" id="9887724at2759"/>
<evidence type="ECO:0000256" key="2">
    <source>
        <dbReference type="ARBA" id="ARBA00006760"/>
    </source>
</evidence>
<dbReference type="AlphaFoldDB" id="A0A6P8VID1"/>
<dbReference type="KEGG" id="gacu:117555400"/>
<dbReference type="InterPro" id="IPR040280">
    <property type="entry name" value="FAM163B"/>
</dbReference>
<evidence type="ECO:0000256" key="4">
    <source>
        <dbReference type="ARBA" id="ARBA00022989"/>
    </source>
</evidence>
<keyword evidence="4 7" id="KW-1133">Transmembrane helix</keyword>
<dbReference type="InterPro" id="IPR029379">
    <property type="entry name" value="FAM163"/>
</dbReference>
<keyword evidence="5 7" id="KW-0472">Membrane</keyword>
<evidence type="ECO:0000256" key="6">
    <source>
        <dbReference type="SAM" id="MobiDB-lite"/>
    </source>
</evidence>
<evidence type="ECO:0000313" key="9">
    <source>
        <dbReference type="RefSeq" id="XP_034086195.1"/>
    </source>
</evidence>
<protein>
    <submittedName>
        <fullName evidence="9">Protein FAM163B</fullName>
    </submittedName>
</protein>
<dbReference type="CTD" id="642968"/>
<dbReference type="PANTHER" id="PTHR31396:SF2">
    <property type="entry name" value="PROTEIN FAM163B"/>
    <property type="match status" value="1"/>
</dbReference>
<keyword evidence="3 7" id="KW-0812">Transmembrane</keyword>
<feature type="transmembrane region" description="Helical" evidence="7">
    <location>
        <begin position="6"/>
        <end position="28"/>
    </location>
</feature>
<dbReference type="Pfam" id="PF15069">
    <property type="entry name" value="FAM163"/>
    <property type="match status" value="1"/>
</dbReference>
<evidence type="ECO:0000256" key="1">
    <source>
        <dbReference type="ARBA" id="ARBA00004167"/>
    </source>
</evidence>
<comment type="similarity">
    <text evidence="2">Belongs to the FAM163 family.</text>
</comment>
<keyword evidence="8" id="KW-1185">Reference proteome</keyword>
<feature type="compositionally biased region" description="Low complexity" evidence="6">
    <location>
        <begin position="50"/>
        <end position="63"/>
    </location>
</feature>
<comment type="subcellular location">
    <subcellularLocation>
        <location evidence="1">Membrane</location>
        <topology evidence="1">Single-pass membrane protein</topology>
    </subcellularLocation>
</comment>
<sequence length="176" mass="19573">MSAGTVVIAGGILATVILLTIVAVLCLCRLQYYCCKREESEKGEEEEPELASMSPCPPLALSAPPTPPTPEHFSDVTENYPPTFLTEANGPASYSPTQPPRRCHRSHAFCPTCTRCTLPFYLQHPERLCNGGRRISYRTVQQQDLELPIDLARFYQNLIRSVTMKEVVTQSISTDV</sequence>
<name>A0A6P8VID1_GYMAC</name>